<evidence type="ECO:0000256" key="2">
    <source>
        <dbReference type="ARBA" id="ARBA00022475"/>
    </source>
</evidence>
<feature type="transmembrane region" description="Helical" evidence="6">
    <location>
        <begin position="184"/>
        <end position="205"/>
    </location>
</feature>
<evidence type="ECO:0000313" key="7">
    <source>
        <dbReference type="EMBL" id="QHA01770.1"/>
    </source>
</evidence>
<comment type="subcellular location">
    <subcellularLocation>
        <location evidence="1">Cell membrane</location>
        <topology evidence="1">Multi-pass membrane protein</topology>
    </subcellularLocation>
</comment>
<evidence type="ECO:0000256" key="3">
    <source>
        <dbReference type="ARBA" id="ARBA00022692"/>
    </source>
</evidence>
<feature type="transmembrane region" description="Helical" evidence="6">
    <location>
        <begin position="71"/>
        <end position="89"/>
    </location>
</feature>
<feature type="transmembrane region" description="Helical" evidence="6">
    <location>
        <begin position="151"/>
        <end position="172"/>
    </location>
</feature>
<gene>
    <name evidence="7" type="ORF">GQ588_14535</name>
</gene>
<dbReference type="PANTHER" id="PTHR30086">
    <property type="entry name" value="ARGININE EXPORTER PROTEIN ARGO"/>
    <property type="match status" value="1"/>
</dbReference>
<dbReference type="PANTHER" id="PTHR30086:SF20">
    <property type="entry name" value="ARGININE EXPORTER PROTEIN ARGO-RELATED"/>
    <property type="match status" value="1"/>
</dbReference>
<feature type="transmembrane region" description="Helical" evidence="6">
    <location>
        <begin position="118"/>
        <end position="139"/>
    </location>
</feature>
<protein>
    <submittedName>
        <fullName evidence="7">LysE family transporter</fullName>
    </submittedName>
</protein>
<dbReference type="GO" id="GO:0015171">
    <property type="term" value="F:amino acid transmembrane transporter activity"/>
    <property type="evidence" value="ECO:0007669"/>
    <property type="project" value="TreeGrafter"/>
</dbReference>
<dbReference type="RefSeq" id="WP_019225027.1">
    <property type="nucleotide sequence ID" value="NZ_CP046996.1"/>
</dbReference>
<evidence type="ECO:0000256" key="6">
    <source>
        <dbReference type="SAM" id="Phobius"/>
    </source>
</evidence>
<dbReference type="PIRSF" id="PIRSF006324">
    <property type="entry name" value="LeuE"/>
    <property type="match status" value="1"/>
</dbReference>
<keyword evidence="4 6" id="KW-1133">Transmembrane helix</keyword>
<name>A0A857DK75_9FIRM</name>
<proteinExistence type="predicted"/>
<dbReference type="GO" id="GO:0005886">
    <property type="term" value="C:plasma membrane"/>
    <property type="evidence" value="ECO:0007669"/>
    <property type="project" value="UniProtKB-SubCell"/>
</dbReference>
<dbReference type="EMBL" id="CP046996">
    <property type="protein sequence ID" value="QHA01770.1"/>
    <property type="molecule type" value="Genomic_DNA"/>
</dbReference>
<feature type="transmembrane region" description="Helical" evidence="6">
    <location>
        <begin position="41"/>
        <end position="65"/>
    </location>
</feature>
<evidence type="ECO:0000313" key="8">
    <source>
        <dbReference type="Proteomes" id="UP000430508"/>
    </source>
</evidence>
<feature type="transmembrane region" description="Helical" evidence="6">
    <location>
        <begin position="6"/>
        <end position="29"/>
    </location>
</feature>
<organism evidence="7 8">
    <name type="scientific">Dehalobacter restrictus</name>
    <dbReference type="NCBI Taxonomy" id="55583"/>
    <lineage>
        <taxon>Bacteria</taxon>
        <taxon>Bacillati</taxon>
        <taxon>Bacillota</taxon>
        <taxon>Clostridia</taxon>
        <taxon>Eubacteriales</taxon>
        <taxon>Desulfitobacteriaceae</taxon>
        <taxon>Dehalobacter</taxon>
    </lineage>
</organism>
<accession>A0A857DK75</accession>
<dbReference type="AlphaFoldDB" id="A0A857DK75"/>
<keyword evidence="2" id="KW-1003">Cell membrane</keyword>
<keyword evidence="3 6" id="KW-0812">Transmembrane</keyword>
<evidence type="ECO:0000256" key="1">
    <source>
        <dbReference type="ARBA" id="ARBA00004651"/>
    </source>
</evidence>
<dbReference type="Proteomes" id="UP000430508">
    <property type="component" value="Chromosome"/>
</dbReference>
<sequence length="209" mass="22561">MFSLSAVLLFITSSIVLILAPGPDIVFLITQGIAKGKKAGIFTSIGLTLGNSVHTLAAALGLSVIFKTSEVAFVLFKTCGVLYLFYLAYKAIKHRNDPLTAGVDKQGPHHRGLLLRGFYMNVFNPKVALFFLAFLPQFVNSEFGSVPLQMIFLGLIFMGLVALIFGFIGYSAGSLGNWILKKPGFSKVMNIVSATIFGALGFKLLTSTR</sequence>
<reference evidence="7 8" key="1">
    <citation type="submission" date="2019-12" db="EMBL/GenBank/DDBJ databases">
        <title>Sequence classification of anaerobic respiratory reductive dehalogenases: First we see many, then we see few.</title>
        <authorList>
            <person name="Molenda O."/>
            <person name="Puentes Jacome L.A."/>
            <person name="Cao X."/>
            <person name="Nesbo C.L."/>
            <person name="Tang S."/>
            <person name="Morson N."/>
            <person name="Patron J."/>
            <person name="Lomheim L."/>
            <person name="Wishart D.S."/>
            <person name="Edwards E.A."/>
        </authorList>
    </citation>
    <scope>NUCLEOTIDE SEQUENCE [LARGE SCALE GENOMIC DNA]</scope>
    <source>
        <strain evidence="7 8">12DCA</strain>
    </source>
</reference>
<keyword evidence="5 6" id="KW-0472">Membrane</keyword>
<evidence type="ECO:0000256" key="5">
    <source>
        <dbReference type="ARBA" id="ARBA00023136"/>
    </source>
</evidence>
<evidence type="ECO:0000256" key="4">
    <source>
        <dbReference type="ARBA" id="ARBA00022989"/>
    </source>
</evidence>
<dbReference type="Pfam" id="PF01810">
    <property type="entry name" value="LysE"/>
    <property type="match status" value="1"/>
</dbReference>
<dbReference type="InterPro" id="IPR001123">
    <property type="entry name" value="LeuE-type"/>
</dbReference>